<dbReference type="InterPro" id="IPR009777">
    <property type="entry name" value="ZapD"/>
</dbReference>
<comment type="subunit">
    <text evidence="5">Interacts with FtsZ.</text>
</comment>
<dbReference type="InterPro" id="IPR027462">
    <property type="entry name" value="ZapD_C"/>
</dbReference>
<dbReference type="Gene3D" id="2.60.440.10">
    <property type="entry name" value="YacF-like domains"/>
    <property type="match status" value="1"/>
</dbReference>
<dbReference type="EMBL" id="JAVDDT010000003">
    <property type="protein sequence ID" value="MDQ2069494.1"/>
    <property type="molecule type" value="Genomic_DNA"/>
</dbReference>
<evidence type="ECO:0000313" key="6">
    <source>
        <dbReference type="EMBL" id="MDQ2069494.1"/>
    </source>
</evidence>
<keyword evidence="4 5" id="KW-0131">Cell cycle</keyword>
<comment type="similarity">
    <text evidence="5">Belongs to the ZapD family.</text>
</comment>
<protein>
    <recommendedName>
        <fullName evidence="5">Cell division protein ZapD</fullName>
    </recommendedName>
    <alternativeName>
        <fullName evidence="5">Z ring-associated protein D</fullName>
    </alternativeName>
</protein>
<evidence type="ECO:0000256" key="5">
    <source>
        <dbReference type="HAMAP-Rule" id="MF_01092"/>
    </source>
</evidence>
<dbReference type="PANTHER" id="PTHR39455:SF1">
    <property type="entry name" value="CELL DIVISION PROTEIN ZAPD"/>
    <property type="match status" value="1"/>
</dbReference>
<dbReference type="PANTHER" id="PTHR39455">
    <property type="entry name" value="CELL DIVISION PROTEIN ZAPD"/>
    <property type="match status" value="1"/>
</dbReference>
<proteinExistence type="inferred from homology"/>
<comment type="function">
    <text evidence="5">Cell division factor that enhances FtsZ-ring assembly. Directly interacts with FtsZ and promotes bundling of FtsZ protofilaments, with a reduction in FtsZ GTPase activity.</text>
</comment>
<organism evidence="6 7">
    <name type="scientific">Natronospira bacteriovora</name>
    <dbReference type="NCBI Taxonomy" id="3069753"/>
    <lineage>
        <taxon>Bacteria</taxon>
        <taxon>Pseudomonadati</taxon>
        <taxon>Pseudomonadota</taxon>
        <taxon>Gammaproteobacteria</taxon>
        <taxon>Natronospirales</taxon>
        <taxon>Natronospiraceae</taxon>
        <taxon>Natronospira</taxon>
    </lineage>
</organism>
<dbReference type="Gene3D" id="1.10.3900.10">
    <property type="entry name" value="YacF-like"/>
    <property type="match status" value="1"/>
</dbReference>
<evidence type="ECO:0000256" key="2">
    <source>
        <dbReference type="ARBA" id="ARBA00022618"/>
    </source>
</evidence>
<dbReference type="Proteomes" id="UP001239019">
    <property type="component" value="Unassembled WGS sequence"/>
</dbReference>
<reference evidence="6 7" key="1">
    <citation type="submission" date="2023-08" db="EMBL/GenBank/DDBJ databases">
        <title>Whole-genome sequencing of halo(alkali)philic microorganisms from hypersaline lakes.</title>
        <authorList>
            <person name="Sorokin D.Y."/>
            <person name="Abbas B."/>
            <person name="Merkel A.Y."/>
        </authorList>
    </citation>
    <scope>NUCLEOTIDE SEQUENCE [LARGE SCALE GENOMIC DNA]</scope>
    <source>
        <strain evidence="6 7">AB-CW4</strain>
    </source>
</reference>
<dbReference type="InterPro" id="IPR036268">
    <property type="entry name" value="ZapD_sf"/>
</dbReference>
<keyword evidence="7" id="KW-1185">Reference proteome</keyword>
<dbReference type="HAMAP" id="MF_01092">
    <property type="entry name" value="ZapD"/>
    <property type="match status" value="1"/>
</dbReference>
<dbReference type="SUPFAM" id="SSF160950">
    <property type="entry name" value="YacF-like"/>
    <property type="match status" value="1"/>
</dbReference>
<dbReference type="RefSeq" id="WP_306727995.1">
    <property type="nucleotide sequence ID" value="NZ_JAVDDT010000003.1"/>
</dbReference>
<dbReference type="GO" id="GO:0051301">
    <property type="term" value="P:cell division"/>
    <property type="evidence" value="ECO:0007669"/>
    <property type="project" value="UniProtKB-KW"/>
</dbReference>
<name>A0ABU0W6C8_9GAMM</name>
<comment type="subcellular location">
    <subcellularLocation>
        <location evidence="5">Cytoplasm</location>
    </subcellularLocation>
    <text evidence="5">Localizes to mid-cell in an FtsZ-dependent manner.</text>
</comment>
<keyword evidence="2 5" id="KW-0132">Cell division</keyword>
<gene>
    <name evidence="5 6" type="primary">zapD</name>
    <name evidence="6" type="ORF">RBH19_06390</name>
</gene>
<accession>A0ABU0W6C8</accession>
<dbReference type="Pfam" id="PF07072">
    <property type="entry name" value="ZapD"/>
    <property type="match status" value="1"/>
</dbReference>
<keyword evidence="3 5" id="KW-0717">Septation</keyword>
<comment type="caution">
    <text evidence="6">The sequence shown here is derived from an EMBL/GenBank/DDBJ whole genome shotgun (WGS) entry which is preliminary data.</text>
</comment>
<evidence type="ECO:0000256" key="4">
    <source>
        <dbReference type="ARBA" id="ARBA00023306"/>
    </source>
</evidence>
<keyword evidence="1 5" id="KW-0963">Cytoplasm</keyword>
<evidence type="ECO:0000256" key="3">
    <source>
        <dbReference type="ARBA" id="ARBA00023210"/>
    </source>
</evidence>
<dbReference type="NCBIfam" id="NF003656">
    <property type="entry name" value="PRK05287.1-4"/>
    <property type="match status" value="1"/>
</dbReference>
<sequence>MTGRTSSSRVIYEQPLTEQVRSFLRLEHLFRRARHAVSRQSSWDSLCGAETVLELLALLSRGDIRREVLKEADRIARALKDYSNHEGVDENRLSGVLDRLRSMREHLGAGTVSPDRPLRENDFLAMIQQRRSIPGGSCGFDLPRLHAWLEQPADVRKPDLEAWLEQLAPLENGINELLKLIRGSASENSHVAVRGFFRHTPPSEPPCRLIRVTVADYGIFPEISGNRHRFTIRFLAIGDLAGQARPLSEDVSFGLSLCQL</sequence>
<evidence type="ECO:0000313" key="7">
    <source>
        <dbReference type="Proteomes" id="UP001239019"/>
    </source>
</evidence>
<evidence type="ECO:0000256" key="1">
    <source>
        <dbReference type="ARBA" id="ARBA00022490"/>
    </source>
</evidence>